<dbReference type="KEGG" id="egt:105962680"/>
<evidence type="ECO:0000256" key="8">
    <source>
        <dbReference type="RuleBase" id="RU000304"/>
    </source>
</evidence>
<dbReference type="SUPFAM" id="SSF56112">
    <property type="entry name" value="Protein kinase-like (PK-like)"/>
    <property type="match status" value="1"/>
</dbReference>
<proteinExistence type="inferred from homology"/>
<keyword evidence="3" id="KW-0808">Transferase</keyword>
<dbReference type="GO" id="GO:0005524">
    <property type="term" value="F:ATP binding"/>
    <property type="evidence" value="ECO:0007669"/>
    <property type="project" value="UniProtKB-UniRule"/>
</dbReference>
<evidence type="ECO:0000313" key="11">
    <source>
        <dbReference type="Proteomes" id="UP000030748"/>
    </source>
</evidence>
<dbReference type="InterPro" id="IPR008271">
    <property type="entry name" value="Ser/Thr_kinase_AS"/>
</dbReference>
<feature type="domain" description="Protein kinase" evidence="9">
    <location>
        <begin position="9"/>
        <end position="266"/>
    </location>
</feature>
<dbReference type="PIRSF" id="PIRSF000654">
    <property type="entry name" value="Integrin-linked_kinase"/>
    <property type="match status" value="1"/>
</dbReference>
<evidence type="ECO:0000256" key="1">
    <source>
        <dbReference type="ARBA" id="ARBA00005354"/>
    </source>
</evidence>
<dbReference type="InterPro" id="IPR011009">
    <property type="entry name" value="Kinase-like_dom_sf"/>
</dbReference>
<accession>A0A022R0N4</accession>
<reference evidence="10 11" key="1">
    <citation type="journal article" date="2013" name="Proc. Natl. Acad. Sci. U.S.A.">
        <title>Fine-scale variation in meiotic recombination in Mimulus inferred from population shotgun sequencing.</title>
        <authorList>
            <person name="Hellsten U."/>
            <person name="Wright K.M."/>
            <person name="Jenkins J."/>
            <person name="Shu S."/>
            <person name="Yuan Y."/>
            <person name="Wessler S.R."/>
            <person name="Schmutz J."/>
            <person name="Willis J.H."/>
            <person name="Rokhsar D.S."/>
        </authorList>
    </citation>
    <scope>NUCLEOTIDE SEQUENCE [LARGE SCALE GENOMIC DNA]</scope>
    <source>
        <strain evidence="11">cv. DUN x IM62</strain>
    </source>
</reference>
<dbReference type="Proteomes" id="UP000030748">
    <property type="component" value="Unassembled WGS sequence"/>
</dbReference>
<dbReference type="InterPro" id="IPR017441">
    <property type="entry name" value="Protein_kinase_ATP_BS"/>
</dbReference>
<dbReference type="PROSITE" id="PS00108">
    <property type="entry name" value="PROTEIN_KINASE_ST"/>
    <property type="match status" value="1"/>
</dbReference>
<dbReference type="InterPro" id="IPR000719">
    <property type="entry name" value="Prot_kinase_dom"/>
</dbReference>
<dbReference type="GO" id="GO:0004683">
    <property type="term" value="F:calcium/calmodulin-dependent protein kinase activity"/>
    <property type="evidence" value="ECO:0000318"/>
    <property type="project" value="GO_Central"/>
</dbReference>
<dbReference type="GO" id="GO:0009931">
    <property type="term" value="F:calcium-dependent protein serine/threonine kinase activity"/>
    <property type="evidence" value="ECO:0000318"/>
    <property type="project" value="GO_Central"/>
</dbReference>
<dbReference type="GO" id="GO:0005634">
    <property type="term" value="C:nucleus"/>
    <property type="evidence" value="ECO:0000318"/>
    <property type="project" value="GO_Central"/>
</dbReference>
<gene>
    <name evidence="10" type="ORF">MIMGU_mgv1a011495mg</name>
</gene>
<sequence>MCDSLNRDYQLCEELGRGRFGVVYRCYSAAAGESFACKSIYKDSLSSDPIDRRCLDTEPKILHLLSGCPNILRLHNVYEDATYIHLVTDLCDGGDLFDRISSVGRFSEPDAAAVLKQLTSAIAYCHRLGVAHRDIKPDNILFDSRGKLKLADFGSAELFGGISEMSGVVGTPYYVAPEVLTGRSYGEKVDVWSAGVILYIMLAGVPPFFGDGPAETFEAVLRGNLRFPTKIFRSVSPEAKDLLRKMICRDVSRRLSAEQVLRHPWIINGGVTSSMADFA</sequence>
<dbReference type="GO" id="GO:0005737">
    <property type="term" value="C:cytoplasm"/>
    <property type="evidence" value="ECO:0000318"/>
    <property type="project" value="GO_Central"/>
</dbReference>
<keyword evidence="4 7" id="KW-0547">Nucleotide-binding</keyword>
<evidence type="ECO:0000256" key="4">
    <source>
        <dbReference type="ARBA" id="ARBA00022741"/>
    </source>
</evidence>
<protein>
    <recommendedName>
        <fullName evidence="9">Protein kinase domain-containing protein</fullName>
    </recommendedName>
</protein>
<dbReference type="Pfam" id="PF00069">
    <property type="entry name" value="Pkinase"/>
    <property type="match status" value="1"/>
</dbReference>
<dbReference type="STRING" id="4155.A0A022R0N4"/>
<dbReference type="FunFam" id="1.10.510.10:FF:000600">
    <property type="entry name" value="Phosphoenolpyruvate carboxylase kinase 2"/>
    <property type="match status" value="1"/>
</dbReference>
<evidence type="ECO:0000256" key="3">
    <source>
        <dbReference type="ARBA" id="ARBA00022679"/>
    </source>
</evidence>
<dbReference type="Gene3D" id="3.30.200.20">
    <property type="entry name" value="Phosphorylase Kinase, domain 1"/>
    <property type="match status" value="1"/>
</dbReference>
<feature type="binding site" evidence="7">
    <location>
        <position position="38"/>
    </location>
    <ligand>
        <name>ATP</name>
        <dbReference type="ChEBI" id="CHEBI:30616"/>
    </ligand>
</feature>
<dbReference type="PROSITE" id="PS00107">
    <property type="entry name" value="PROTEIN_KINASE_ATP"/>
    <property type="match status" value="1"/>
</dbReference>
<dbReference type="GO" id="GO:0005516">
    <property type="term" value="F:calmodulin binding"/>
    <property type="evidence" value="ECO:0000318"/>
    <property type="project" value="GO_Central"/>
</dbReference>
<dbReference type="PROSITE" id="PS50011">
    <property type="entry name" value="PROTEIN_KINASE_DOM"/>
    <property type="match status" value="1"/>
</dbReference>
<dbReference type="GO" id="GO:0035556">
    <property type="term" value="P:intracellular signal transduction"/>
    <property type="evidence" value="ECO:0000318"/>
    <property type="project" value="GO_Central"/>
</dbReference>
<keyword evidence="5" id="KW-0418">Kinase</keyword>
<dbReference type="AlphaFoldDB" id="A0A022R0N4"/>
<dbReference type="PANTHER" id="PTHR24349">
    <property type="entry name" value="SERINE/THREONINE-PROTEIN KINASE"/>
    <property type="match status" value="1"/>
</dbReference>
<organism evidence="10 11">
    <name type="scientific">Erythranthe guttata</name>
    <name type="common">Yellow monkey flower</name>
    <name type="synonym">Mimulus guttatus</name>
    <dbReference type="NCBI Taxonomy" id="4155"/>
    <lineage>
        <taxon>Eukaryota</taxon>
        <taxon>Viridiplantae</taxon>
        <taxon>Streptophyta</taxon>
        <taxon>Embryophyta</taxon>
        <taxon>Tracheophyta</taxon>
        <taxon>Spermatophyta</taxon>
        <taxon>Magnoliopsida</taxon>
        <taxon>eudicotyledons</taxon>
        <taxon>Gunneridae</taxon>
        <taxon>Pentapetalae</taxon>
        <taxon>asterids</taxon>
        <taxon>lamiids</taxon>
        <taxon>Lamiales</taxon>
        <taxon>Phrymaceae</taxon>
        <taxon>Erythranthe</taxon>
    </lineage>
</organism>
<dbReference type="OrthoDB" id="40902at2759"/>
<keyword evidence="2 8" id="KW-0723">Serine/threonine-protein kinase</keyword>
<keyword evidence="6 7" id="KW-0067">ATP-binding</keyword>
<comment type="similarity">
    <text evidence="1">Belongs to the protein kinase superfamily. CAMK Ser/Thr protein kinase family. CaMK subfamily.</text>
</comment>
<dbReference type="EMBL" id="KI630787">
    <property type="protein sequence ID" value="EYU33158.1"/>
    <property type="molecule type" value="Genomic_DNA"/>
</dbReference>
<evidence type="ECO:0000256" key="2">
    <source>
        <dbReference type="ARBA" id="ARBA00022527"/>
    </source>
</evidence>
<dbReference type="OMA" id="MGRAYNE"/>
<dbReference type="InterPro" id="IPR050205">
    <property type="entry name" value="CDPK_Ser/Thr_kinases"/>
</dbReference>
<evidence type="ECO:0000256" key="5">
    <source>
        <dbReference type="ARBA" id="ARBA00022777"/>
    </source>
</evidence>
<evidence type="ECO:0000259" key="9">
    <source>
        <dbReference type="PROSITE" id="PS50011"/>
    </source>
</evidence>
<dbReference type="SMART" id="SM00220">
    <property type="entry name" value="S_TKc"/>
    <property type="match status" value="1"/>
</dbReference>
<dbReference type="PhylomeDB" id="A0A022R0N4"/>
<keyword evidence="11" id="KW-1185">Reference proteome</keyword>
<dbReference type="CDD" id="cd05117">
    <property type="entry name" value="STKc_CAMK"/>
    <property type="match status" value="1"/>
</dbReference>
<evidence type="ECO:0000256" key="7">
    <source>
        <dbReference type="PROSITE-ProRule" id="PRU10141"/>
    </source>
</evidence>
<dbReference type="eggNOG" id="KOG0032">
    <property type="taxonomic scope" value="Eukaryota"/>
</dbReference>
<dbReference type="Gene3D" id="1.10.510.10">
    <property type="entry name" value="Transferase(Phosphotransferase) domain 1"/>
    <property type="match status" value="1"/>
</dbReference>
<name>A0A022R0N4_ERYGU</name>
<evidence type="ECO:0000313" key="10">
    <source>
        <dbReference type="EMBL" id="EYU33158.1"/>
    </source>
</evidence>
<evidence type="ECO:0000256" key="6">
    <source>
        <dbReference type="ARBA" id="ARBA00022840"/>
    </source>
</evidence>